<dbReference type="OrthoDB" id="2528185at2759"/>
<dbReference type="OMA" id="RFARIAY"/>
<feature type="transmembrane region" description="Helical" evidence="2">
    <location>
        <begin position="256"/>
        <end position="278"/>
    </location>
</feature>
<organism evidence="3 5">
    <name type="scientific">Rhodotorula toruloides</name>
    <name type="common">Yeast</name>
    <name type="synonym">Rhodosporidium toruloides</name>
    <dbReference type="NCBI Taxonomy" id="5286"/>
    <lineage>
        <taxon>Eukaryota</taxon>
        <taxon>Fungi</taxon>
        <taxon>Dikarya</taxon>
        <taxon>Basidiomycota</taxon>
        <taxon>Pucciniomycotina</taxon>
        <taxon>Microbotryomycetes</taxon>
        <taxon>Sporidiobolales</taxon>
        <taxon>Sporidiobolaceae</taxon>
        <taxon>Rhodotorula</taxon>
    </lineage>
</organism>
<evidence type="ECO:0000313" key="5">
    <source>
        <dbReference type="Proteomes" id="UP000199069"/>
    </source>
</evidence>
<name>A0A0K3CKF4_RHOTO</name>
<dbReference type="Proteomes" id="UP000239560">
    <property type="component" value="Unassembled WGS sequence"/>
</dbReference>
<evidence type="ECO:0000256" key="2">
    <source>
        <dbReference type="SAM" id="Phobius"/>
    </source>
</evidence>
<dbReference type="EMBL" id="CWKI01000010">
    <property type="protein sequence ID" value="CTR09418.1"/>
    <property type="molecule type" value="Genomic_DNA"/>
</dbReference>
<proteinExistence type="predicted"/>
<evidence type="ECO:0008006" key="7">
    <source>
        <dbReference type="Google" id="ProtNLM"/>
    </source>
</evidence>
<feature type="transmembrane region" description="Helical" evidence="2">
    <location>
        <begin position="185"/>
        <end position="205"/>
    </location>
</feature>
<feature type="transmembrane region" description="Helical" evidence="2">
    <location>
        <begin position="65"/>
        <end position="84"/>
    </location>
</feature>
<feature type="transmembrane region" description="Helical" evidence="2">
    <location>
        <begin position="136"/>
        <end position="158"/>
    </location>
</feature>
<keyword evidence="2" id="KW-0812">Transmembrane</keyword>
<sequence length="368" mass="39879">MSDSSGIYAGDVLMPEAPQGLADILLGPSQVGYQVQFFGFGVFCTLFAVYAATGELRRHQRIGQLVLIASLFLNFVYTAFAWYESYVTAISQDRRSFTLQNGDAAWNALPMLIAAITALTEGYLAARAGLLILSRLVRILFFVWMACLIALVIVGGAITTADGVFYHNGAEPGDLAISYSAGTAMYFWGSAVADVSISIACACSLRSRIAGFNSRTDSLLRHLIMIAFRTASYTAIVSLVSAVLSTVYNDSNARSFIVYSFWMFMPAAYGLSLFTFSVSSKRAIDQRLGSSASPGYVPAQGPKRHQPANSAPPETPIPLNNMRGAQLQPGGQIPLQIRVQHEEVVSVDEGEDFRDSKSGTGRPRDWEV</sequence>
<evidence type="ECO:0000313" key="6">
    <source>
        <dbReference type="Proteomes" id="UP000239560"/>
    </source>
</evidence>
<keyword evidence="5" id="KW-1185">Reference proteome</keyword>
<reference evidence="3 5" key="1">
    <citation type="submission" date="2015-07" db="EMBL/GenBank/DDBJ databases">
        <authorList>
            <person name="Cajimat M.N.B."/>
            <person name="Milazzo M.L."/>
            <person name="Fulhorst C.F."/>
        </authorList>
    </citation>
    <scope>NUCLEOTIDE SEQUENCE [LARGE SCALE GENOMIC DNA]</scope>
    <source>
        <strain evidence="3">Single colony</strain>
    </source>
</reference>
<dbReference type="Proteomes" id="UP000199069">
    <property type="component" value="Unassembled WGS sequence"/>
</dbReference>
<feature type="transmembrane region" description="Helical" evidence="2">
    <location>
        <begin position="35"/>
        <end position="53"/>
    </location>
</feature>
<evidence type="ECO:0000256" key="1">
    <source>
        <dbReference type="SAM" id="MobiDB-lite"/>
    </source>
</evidence>
<gene>
    <name evidence="3" type="primary">FGENESH: predicted gene_10.116</name>
    <name evidence="4" type="ORF">AAT19DRAFT_9440</name>
    <name evidence="3" type="ORF">BN2166_0052790</name>
</gene>
<feature type="compositionally biased region" description="Basic and acidic residues" evidence="1">
    <location>
        <begin position="353"/>
        <end position="368"/>
    </location>
</feature>
<keyword evidence="2" id="KW-1133">Transmembrane helix</keyword>
<accession>A0A0K3CKF4</accession>
<evidence type="ECO:0000313" key="4">
    <source>
        <dbReference type="EMBL" id="PRQ72101.1"/>
    </source>
</evidence>
<evidence type="ECO:0000313" key="3">
    <source>
        <dbReference type="EMBL" id="CTR09418.1"/>
    </source>
</evidence>
<feature type="transmembrane region" description="Helical" evidence="2">
    <location>
        <begin position="104"/>
        <end position="124"/>
    </location>
</feature>
<dbReference type="EMBL" id="LCTV02000010">
    <property type="protein sequence ID" value="PRQ72101.1"/>
    <property type="molecule type" value="Genomic_DNA"/>
</dbReference>
<reference evidence="4 6" key="2">
    <citation type="journal article" date="2018" name="Elife">
        <title>Functional genomics of lipid metabolism in the oleaginous yeast Rhodosporidium toruloides.</title>
        <authorList>
            <person name="Coradetti S.T."/>
            <person name="Pinel D."/>
            <person name="Geiselman G."/>
            <person name="Ito M."/>
            <person name="Mondo S."/>
            <person name="Reilly M.C."/>
            <person name="Cheng Y.F."/>
            <person name="Bauer S."/>
            <person name="Grigoriev I."/>
            <person name="Gladden J.M."/>
            <person name="Simmons B.A."/>
            <person name="Brem R."/>
            <person name="Arkin A.P."/>
            <person name="Skerker J.M."/>
        </authorList>
    </citation>
    <scope>NUCLEOTIDE SEQUENCE [LARGE SCALE GENOMIC DNA]</scope>
    <source>
        <strain evidence="4 6">NBRC 0880</strain>
    </source>
</reference>
<protein>
    <recommendedName>
        <fullName evidence="7">Proteophosphoglycan ppg4</fullName>
    </recommendedName>
</protein>
<feature type="region of interest" description="Disordered" evidence="1">
    <location>
        <begin position="291"/>
        <end position="368"/>
    </location>
</feature>
<keyword evidence="2" id="KW-0472">Membrane</keyword>
<feature type="transmembrane region" description="Helical" evidence="2">
    <location>
        <begin position="226"/>
        <end position="244"/>
    </location>
</feature>
<dbReference type="AlphaFoldDB" id="A0A0K3CKF4"/>